<sequence>MSGLTSTPARTRPATRWVAVVTTLLVLGSLAACGLVALRADRVGEGSGLVFGFLAWNLFLAWVPYVLALLIGTLDRDGRPGWLLLGVGAVWLAFLPNAPYILTDFIHLGAVAGVPLWFDAALIATFAGTGLALGLVSLVLVHRVVARRLGPAAGWVGAILVLALSAVGVYLGRFPRFNSWDVVTNPGGLVSVVLSRASDPLGNPFLLQFVLGLSVLLLVSYVLTWMLAAGLLGPARRTAVPPSRTPARGPLRAD</sequence>
<feature type="transmembrane region" description="Helical" evidence="1">
    <location>
        <begin position="50"/>
        <end position="70"/>
    </location>
</feature>
<evidence type="ECO:0000313" key="2">
    <source>
        <dbReference type="EMBL" id="QFQ29182.2"/>
    </source>
</evidence>
<reference evidence="2 3" key="1">
    <citation type="submission" date="2019-09" db="EMBL/GenBank/DDBJ databases">
        <title>Complete Genome Sequence of Janibacter melonis M714 with both human health impact and industrial applications.</title>
        <authorList>
            <person name="Jin M."/>
            <person name="Zhao Q.R."/>
        </authorList>
    </citation>
    <scope>NUCLEOTIDE SEQUENCE [LARGE SCALE GENOMIC DNA]</scope>
    <source>
        <strain evidence="2 3">M714</strain>
    </source>
</reference>
<dbReference type="RefSeq" id="WP_123092500.1">
    <property type="nucleotide sequence ID" value="NZ_CP044548.2"/>
</dbReference>
<dbReference type="AlphaFoldDB" id="A0A5P8FK10"/>
<accession>A0A5P8FK10</accession>
<keyword evidence="1" id="KW-0472">Membrane</keyword>
<feature type="transmembrane region" description="Helical" evidence="1">
    <location>
        <begin position="205"/>
        <end position="228"/>
    </location>
</feature>
<dbReference type="EMBL" id="CP044548">
    <property type="protein sequence ID" value="QFQ29182.2"/>
    <property type="molecule type" value="Genomic_DNA"/>
</dbReference>
<name>A0A5P8FK10_9MICO</name>
<protein>
    <submittedName>
        <fullName evidence="2">DUF1361 domain-containing protein</fullName>
    </submittedName>
</protein>
<feature type="transmembrane region" description="Helical" evidence="1">
    <location>
        <begin position="114"/>
        <end position="140"/>
    </location>
</feature>
<dbReference type="InterPro" id="IPR009793">
    <property type="entry name" value="DUF1361"/>
</dbReference>
<dbReference type="Proteomes" id="UP000271708">
    <property type="component" value="Chromosome"/>
</dbReference>
<dbReference type="KEGG" id="jme:EEW87_000800"/>
<dbReference type="Pfam" id="PF07099">
    <property type="entry name" value="DUF1361"/>
    <property type="match status" value="1"/>
</dbReference>
<feature type="transmembrane region" description="Helical" evidence="1">
    <location>
        <begin position="17"/>
        <end position="38"/>
    </location>
</feature>
<feature type="transmembrane region" description="Helical" evidence="1">
    <location>
        <begin position="152"/>
        <end position="171"/>
    </location>
</feature>
<keyword evidence="1" id="KW-0812">Transmembrane</keyword>
<gene>
    <name evidence="2" type="ORF">EEW87_000800</name>
</gene>
<proteinExistence type="predicted"/>
<evidence type="ECO:0000313" key="3">
    <source>
        <dbReference type="Proteomes" id="UP000271708"/>
    </source>
</evidence>
<evidence type="ECO:0000256" key="1">
    <source>
        <dbReference type="SAM" id="Phobius"/>
    </source>
</evidence>
<organism evidence="2 3">
    <name type="scientific">Janibacter melonis</name>
    <dbReference type="NCBI Taxonomy" id="262209"/>
    <lineage>
        <taxon>Bacteria</taxon>
        <taxon>Bacillati</taxon>
        <taxon>Actinomycetota</taxon>
        <taxon>Actinomycetes</taxon>
        <taxon>Micrococcales</taxon>
        <taxon>Intrasporangiaceae</taxon>
        <taxon>Janibacter</taxon>
    </lineage>
</organism>
<keyword evidence="1" id="KW-1133">Transmembrane helix</keyword>
<dbReference type="GeneID" id="59162968"/>
<feature type="transmembrane region" description="Helical" evidence="1">
    <location>
        <begin position="82"/>
        <end position="102"/>
    </location>
</feature>